<feature type="transmembrane region" description="Helical" evidence="2">
    <location>
        <begin position="127"/>
        <end position="145"/>
    </location>
</feature>
<reference evidence="4 5" key="1">
    <citation type="submission" date="2019-04" db="EMBL/GenBank/DDBJ databases">
        <authorList>
            <person name="Jiang L."/>
        </authorList>
    </citation>
    <scope>NUCLEOTIDE SEQUENCE [LARGE SCALE GENOMIC DNA]</scope>
    <source>
        <strain evidence="4 5">YIM 131853</strain>
    </source>
</reference>
<proteinExistence type="inferred from homology"/>
<dbReference type="EMBL" id="SSSM01000003">
    <property type="protein sequence ID" value="THG32061.1"/>
    <property type="molecule type" value="Genomic_DNA"/>
</dbReference>
<sequence length="295" mass="30050">MSSGGSRLEPLVIAAIVTTLLSWASAFIVIRGSGADFSAGGLALGRMLVGSAALGVLCVGKRWIRPTRREVLMILAFGALWFGAYNVLLGLAEQTLDAGTTALIVGIGPILIALGGGLILREGISRWLVIGTSVAFAGVVLIGISNGVRGFHLLVGVVAAVLAALTYAAGVLFQKPVLRRLPVSEVTFLGALAGAAVCLPFAGPLISDVATAPIASTLGVVYLGVVPTAIAFTTWGYALSRMPAGQLGVTTYLVPPLVILAGLVVFQEVPTVTAIIGGVLCLVGVGLSRRRPSLS</sequence>
<keyword evidence="2" id="KW-0472">Membrane</keyword>
<accession>A0A4S4FP88</accession>
<feature type="transmembrane region" description="Helical" evidence="2">
    <location>
        <begin position="151"/>
        <end position="174"/>
    </location>
</feature>
<dbReference type="SUPFAM" id="SSF103481">
    <property type="entry name" value="Multidrug resistance efflux transporter EmrE"/>
    <property type="match status" value="2"/>
</dbReference>
<feature type="domain" description="EamA" evidence="3">
    <location>
        <begin position="13"/>
        <end position="143"/>
    </location>
</feature>
<dbReference type="InterPro" id="IPR000620">
    <property type="entry name" value="EamA_dom"/>
</dbReference>
<dbReference type="Gene3D" id="1.10.3730.20">
    <property type="match status" value="1"/>
</dbReference>
<evidence type="ECO:0000313" key="5">
    <source>
        <dbReference type="Proteomes" id="UP000309133"/>
    </source>
</evidence>
<organism evidence="4 5">
    <name type="scientific">Naasia lichenicola</name>
    <dbReference type="NCBI Taxonomy" id="2565933"/>
    <lineage>
        <taxon>Bacteria</taxon>
        <taxon>Bacillati</taxon>
        <taxon>Actinomycetota</taxon>
        <taxon>Actinomycetes</taxon>
        <taxon>Micrococcales</taxon>
        <taxon>Microbacteriaceae</taxon>
        <taxon>Naasia</taxon>
    </lineage>
</organism>
<dbReference type="PANTHER" id="PTHR12715">
    <property type="entry name" value="TRANSPORTER, DRUG/METABOLITE EXPORTER FAMILY"/>
    <property type="match status" value="1"/>
</dbReference>
<comment type="similarity">
    <text evidence="1">Belongs to the EamA transporter family.</text>
</comment>
<dbReference type="AlphaFoldDB" id="A0A4S4FP88"/>
<feature type="transmembrane region" description="Helical" evidence="2">
    <location>
        <begin position="12"/>
        <end position="31"/>
    </location>
</feature>
<keyword evidence="5" id="KW-1185">Reference proteome</keyword>
<keyword evidence="2" id="KW-1133">Transmembrane helix</keyword>
<feature type="transmembrane region" description="Helical" evidence="2">
    <location>
        <begin position="186"/>
        <end position="206"/>
    </location>
</feature>
<keyword evidence="2" id="KW-0812">Transmembrane</keyword>
<name>A0A4S4FP88_9MICO</name>
<dbReference type="InterPro" id="IPR037185">
    <property type="entry name" value="EmrE-like"/>
</dbReference>
<evidence type="ECO:0000313" key="4">
    <source>
        <dbReference type="EMBL" id="THG32061.1"/>
    </source>
</evidence>
<dbReference type="InterPro" id="IPR052756">
    <property type="entry name" value="Alkyne_AA_exporter"/>
</dbReference>
<feature type="transmembrane region" description="Helical" evidence="2">
    <location>
        <begin position="212"/>
        <end position="235"/>
    </location>
</feature>
<dbReference type="PANTHER" id="PTHR12715:SF4">
    <property type="entry name" value="EAMA DOMAIN-CONTAINING PROTEIN"/>
    <property type="match status" value="1"/>
</dbReference>
<dbReference type="OrthoDB" id="3744378at2"/>
<feature type="transmembrane region" description="Helical" evidence="2">
    <location>
        <begin position="247"/>
        <end position="266"/>
    </location>
</feature>
<gene>
    <name evidence="4" type="ORF">E6C64_06675</name>
</gene>
<feature type="transmembrane region" description="Helical" evidence="2">
    <location>
        <begin position="37"/>
        <end position="59"/>
    </location>
</feature>
<evidence type="ECO:0000256" key="1">
    <source>
        <dbReference type="ARBA" id="ARBA00007362"/>
    </source>
</evidence>
<dbReference type="GO" id="GO:0016020">
    <property type="term" value="C:membrane"/>
    <property type="evidence" value="ECO:0007669"/>
    <property type="project" value="InterPro"/>
</dbReference>
<evidence type="ECO:0000256" key="2">
    <source>
        <dbReference type="SAM" id="Phobius"/>
    </source>
</evidence>
<dbReference type="Proteomes" id="UP000309133">
    <property type="component" value="Unassembled WGS sequence"/>
</dbReference>
<comment type="caution">
    <text evidence="4">The sequence shown here is derived from an EMBL/GenBank/DDBJ whole genome shotgun (WGS) entry which is preliminary data.</text>
</comment>
<evidence type="ECO:0000259" key="3">
    <source>
        <dbReference type="Pfam" id="PF00892"/>
    </source>
</evidence>
<feature type="transmembrane region" description="Helical" evidence="2">
    <location>
        <begin position="272"/>
        <end position="288"/>
    </location>
</feature>
<feature type="transmembrane region" description="Helical" evidence="2">
    <location>
        <begin position="98"/>
        <end position="120"/>
    </location>
</feature>
<dbReference type="Pfam" id="PF00892">
    <property type="entry name" value="EamA"/>
    <property type="match status" value="2"/>
</dbReference>
<feature type="transmembrane region" description="Helical" evidence="2">
    <location>
        <begin position="71"/>
        <end position="92"/>
    </location>
</feature>
<protein>
    <submittedName>
        <fullName evidence="4">DMT family transporter</fullName>
    </submittedName>
</protein>
<feature type="domain" description="EamA" evidence="3">
    <location>
        <begin position="155"/>
        <end position="287"/>
    </location>
</feature>